<dbReference type="OrthoDB" id="1741851at2759"/>
<dbReference type="PROSITE" id="PS00108">
    <property type="entry name" value="PROTEIN_KINASE_ST"/>
    <property type="match status" value="1"/>
</dbReference>
<evidence type="ECO:0000256" key="4">
    <source>
        <dbReference type="ARBA" id="ARBA00022679"/>
    </source>
</evidence>
<evidence type="ECO:0000259" key="17">
    <source>
        <dbReference type="PROSITE" id="PS50927"/>
    </source>
</evidence>
<dbReference type="Pfam" id="PF08276">
    <property type="entry name" value="PAN_2"/>
    <property type="match status" value="1"/>
</dbReference>
<feature type="domain" description="Bulb-type lectin" evidence="17">
    <location>
        <begin position="43"/>
        <end position="164"/>
    </location>
</feature>
<evidence type="ECO:0000256" key="11">
    <source>
        <dbReference type="ARBA" id="ARBA00023136"/>
    </source>
</evidence>
<protein>
    <submittedName>
        <fullName evidence="19">Uncharacterized protein</fullName>
    </submittedName>
</protein>
<dbReference type="Gene3D" id="1.10.510.10">
    <property type="entry name" value="Transferase(Phosphotransferase) domain 1"/>
    <property type="match status" value="1"/>
</dbReference>
<evidence type="ECO:0000256" key="14">
    <source>
        <dbReference type="ARBA" id="ARBA00023180"/>
    </source>
</evidence>
<evidence type="ECO:0000256" key="15">
    <source>
        <dbReference type="SAM" id="MobiDB-lite"/>
    </source>
</evidence>
<dbReference type="CDD" id="cd01098">
    <property type="entry name" value="PAN_AP_plant"/>
    <property type="match status" value="1"/>
</dbReference>
<evidence type="ECO:0000313" key="19">
    <source>
        <dbReference type="EMBL" id="KAF8414024.1"/>
    </source>
</evidence>
<name>A0A834ZUP5_TETSI</name>
<keyword evidence="4" id="KW-0808">Transferase</keyword>
<evidence type="ECO:0000256" key="5">
    <source>
        <dbReference type="ARBA" id="ARBA00022692"/>
    </source>
</evidence>
<evidence type="ECO:0000256" key="1">
    <source>
        <dbReference type="ARBA" id="ARBA00004251"/>
    </source>
</evidence>
<evidence type="ECO:0000259" key="16">
    <source>
        <dbReference type="PROSITE" id="PS50011"/>
    </source>
</evidence>
<dbReference type="AlphaFoldDB" id="A0A834ZUP5"/>
<dbReference type="InterPro" id="IPR036426">
    <property type="entry name" value="Bulb-type_lectin_dom_sf"/>
</dbReference>
<evidence type="ECO:0000256" key="12">
    <source>
        <dbReference type="ARBA" id="ARBA00023157"/>
    </source>
</evidence>
<evidence type="ECO:0000256" key="10">
    <source>
        <dbReference type="ARBA" id="ARBA00022989"/>
    </source>
</evidence>
<comment type="subcellular location">
    <subcellularLocation>
        <location evidence="1">Cell membrane</location>
        <topology evidence="1">Single-pass type I membrane protein</topology>
    </subcellularLocation>
</comment>
<feature type="domain" description="Apple" evidence="18">
    <location>
        <begin position="332"/>
        <end position="418"/>
    </location>
</feature>
<dbReference type="CDD" id="cd00028">
    <property type="entry name" value="B_lectin"/>
    <property type="match status" value="1"/>
</dbReference>
<feature type="compositionally biased region" description="Polar residues" evidence="15">
    <location>
        <begin position="1010"/>
        <end position="1030"/>
    </location>
</feature>
<dbReference type="Proteomes" id="UP000655225">
    <property type="component" value="Unassembled WGS sequence"/>
</dbReference>
<dbReference type="SMART" id="SM00220">
    <property type="entry name" value="S_TKc"/>
    <property type="match status" value="1"/>
</dbReference>
<evidence type="ECO:0000256" key="2">
    <source>
        <dbReference type="ARBA" id="ARBA00022475"/>
    </source>
</evidence>
<dbReference type="InterPro" id="IPR001480">
    <property type="entry name" value="Bulb-type_lectin_dom"/>
</dbReference>
<keyword evidence="20" id="KW-1185">Reference proteome</keyword>
<dbReference type="InterPro" id="IPR000719">
    <property type="entry name" value="Prot_kinase_dom"/>
</dbReference>
<keyword evidence="7" id="KW-0547">Nucleotide-binding</keyword>
<dbReference type="PROSITE" id="PS50011">
    <property type="entry name" value="PROTEIN_KINASE_DOM"/>
    <property type="match status" value="1"/>
</dbReference>
<proteinExistence type="predicted"/>
<keyword evidence="6" id="KW-0732">Signal</keyword>
<evidence type="ECO:0000256" key="9">
    <source>
        <dbReference type="ARBA" id="ARBA00022840"/>
    </source>
</evidence>
<organism evidence="19 20">
    <name type="scientific">Tetracentron sinense</name>
    <name type="common">Spur-leaf</name>
    <dbReference type="NCBI Taxonomy" id="13715"/>
    <lineage>
        <taxon>Eukaryota</taxon>
        <taxon>Viridiplantae</taxon>
        <taxon>Streptophyta</taxon>
        <taxon>Embryophyta</taxon>
        <taxon>Tracheophyta</taxon>
        <taxon>Spermatophyta</taxon>
        <taxon>Magnoliopsida</taxon>
        <taxon>Trochodendrales</taxon>
        <taxon>Trochodendraceae</taxon>
        <taxon>Tetracentron</taxon>
    </lineage>
</organism>
<evidence type="ECO:0000256" key="8">
    <source>
        <dbReference type="ARBA" id="ARBA00022777"/>
    </source>
</evidence>
<sequence length="1037" mass="115375">MPVRFCSQTLITGRTVGGRSVSPMLSTFFFLLTCSSLLFCSARDTLAPFQSLRGNETLVSDGKNFELGFFSPNGSSSSKPYVGIWFYGLVPRTVVWVANGNNPLSDSSGASFKNDGNLKVLAGNETTLWSTSIASAKAANATLSDKGNLILKEGINDPIWQSFFNYSDTFLPGMNLEGKELTSWKNESDPSPGDFTFMQQGQQFTIRNGSAVYWRSETSNVSWSFDDIPDDILSNFNSTSTNTYNNKITRLVMHPSGQIRYLEWNDETRIWDLLWWEPSDSCSVYKACGAYGSCNSNSVPVCKCLPGFRPISPEAWDSGQFSGGCTREITECGKMDGFLELKKMKVEKTESVSVLEGKNEAECRAECVEKCTTCNAYSFEASKRRGESLSTCWFWYDELKDLQEDYPYGGRDLYVRIAAPSEIGTTRRCGYCGTNPIPYPLSTGSTCGDPAYFGFKCNDSTGQLRFDAPNGNSYAVTGINSEKRTFVIQLEDAGNCGATGSTSKELQISNSFYITNNTILLLNCSTLEPQPHLDCTPSSPCHGYIKEREPCFDSQKCCSYTNGNSLSKLPDLNSGCAYTSIASSDLSSSASGWLGVEIRWEPPSEPMCNSSNNCGDWPNSTCKLNMTVHRDKRCYCNENFRWDPIKVNCTQDVGVITEQSKETSRKYRPLEGLSKEKLDESDQRGKDFTDSNKFREDKTKGIDVPFFDLESVLAATENFSKSNKLGQGGFGPVYKGKLPGGQEIAVKRLSKNSGQGLEEFKNEVLLIAKLQHRNLVRLLGYCIEGDEKMLLYEYMPNKGLDSVLFDQTQCLLLNWEKRFDIILGIARGLLYLHQDSRLKIIHRDLKTSNILLDEEMNPKISDFGMARIFGGKQTEANTNRVVGTYGYMSPEYALDGFFSVKSDVFSFGVVLLEIISGKKNTGYYQTEHALSLLGYTWKLWKEEKVTDLMDQSLCESCNRGEVLKCIIVGLLCVQEDANDRPTMSKVVFMLGSETATLPTPKQPAFVVKRSLSNTASSSTRPETQSNNEITVTVEEGR</sequence>
<evidence type="ECO:0000256" key="3">
    <source>
        <dbReference type="ARBA" id="ARBA00022527"/>
    </source>
</evidence>
<dbReference type="CDD" id="cd14066">
    <property type="entry name" value="STKc_IRAK"/>
    <property type="match status" value="1"/>
</dbReference>
<dbReference type="Gene3D" id="2.90.10.10">
    <property type="entry name" value="Bulb-type lectin domain"/>
    <property type="match status" value="1"/>
</dbReference>
<keyword evidence="3" id="KW-0723">Serine/threonine-protein kinase</keyword>
<keyword evidence="2" id="KW-1003">Cell membrane</keyword>
<dbReference type="GO" id="GO:0004674">
    <property type="term" value="F:protein serine/threonine kinase activity"/>
    <property type="evidence" value="ECO:0007669"/>
    <property type="project" value="UniProtKB-KW"/>
</dbReference>
<gene>
    <name evidence="19" type="ORF">HHK36_002023</name>
</gene>
<evidence type="ECO:0000259" key="18">
    <source>
        <dbReference type="PROSITE" id="PS50948"/>
    </source>
</evidence>
<evidence type="ECO:0000256" key="13">
    <source>
        <dbReference type="ARBA" id="ARBA00023170"/>
    </source>
</evidence>
<evidence type="ECO:0000313" key="20">
    <source>
        <dbReference type="Proteomes" id="UP000655225"/>
    </source>
</evidence>
<keyword evidence="5" id="KW-0812">Transmembrane</keyword>
<keyword evidence="9" id="KW-0067">ATP-binding</keyword>
<dbReference type="PANTHER" id="PTHR27002:SF1111">
    <property type="entry name" value="NON-SPECIFIC SERINE_THREONINE PROTEIN KINASE"/>
    <property type="match status" value="1"/>
</dbReference>
<dbReference type="InterPro" id="IPR000858">
    <property type="entry name" value="S_locus_glycoprot_dom"/>
</dbReference>
<keyword evidence="12" id="KW-1015">Disulfide bond</keyword>
<dbReference type="InterPro" id="IPR008271">
    <property type="entry name" value="Ser/Thr_kinase_AS"/>
</dbReference>
<dbReference type="SMART" id="SM00108">
    <property type="entry name" value="B_lectin"/>
    <property type="match status" value="1"/>
</dbReference>
<dbReference type="GO" id="GO:0005524">
    <property type="term" value="F:ATP binding"/>
    <property type="evidence" value="ECO:0007669"/>
    <property type="project" value="UniProtKB-KW"/>
</dbReference>
<dbReference type="SUPFAM" id="SSF56112">
    <property type="entry name" value="Protein kinase-like (PK-like)"/>
    <property type="match status" value="1"/>
</dbReference>
<dbReference type="SMART" id="SM00473">
    <property type="entry name" value="PAN_AP"/>
    <property type="match status" value="1"/>
</dbReference>
<dbReference type="GO" id="GO:0030247">
    <property type="term" value="F:polysaccharide binding"/>
    <property type="evidence" value="ECO:0007669"/>
    <property type="project" value="InterPro"/>
</dbReference>
<feature type="region of interest" description="Disordered" evidence="15">
    <location>
        <begin position="1010"/>
        <end position="1037"/>
    </location>
</feature>
<dbReference type="SUPFAM" id="SSF51110">
    <property type="entry name" value="alpha-D-mannose-specific plant lectins"/>
    <property type="match status" value="1"/>
</dbReference>
<accession>A0A834ZUP5</accession>
<dbReference type="OMA" id="IAACWIW"/>
<dbReference type="Pfam" id="PF11883">
    <property type="entry name" value="DUF3403"/>
    <property type="match status" value="1"/>
</dbReference>
<keyword evidence="13" id="KW-0675">Receptor</keyword>
<dbReference type="Gene3D" id="3.30.200.20">
    <property type="entry name" value="Phosphorylase Kinase, domain 1"/>
    <property type="match status" value="1"/>
</dbReference>
<evidence type="ECO:0000256" key="6">
    <source>
        <dbReference type="ARBA" id="ARBA00022729"/>
    </source>
</evidence>
<dbReference type="FunFam" id="1.10.510.10:FF:000060">
    <property type="entry name" value="G-type lectin S-receptor-like serine/threonine-protein kinase"/>
    <property type="match status" value="1"/>
</dbReference>
<dbReference type="InterPro" id="IPR021820">
    <property type="entry name" value="S-locus_recpt_kinase_C"/>
</dbReference>
<dbReference type="PANTHER" id="PTHR27002">
    <property type="entry name" value="RECEPTOR-LIKE SERINE/THREONINE-PROTEIN KINASE SD1-8"/>
    <property type="match status" value="1"/>
</dbReference>
<keyword evidence="14" id="KW-0325">Glycoprotein</keyword>
<dbReference type="GO" id="GO:0048544">
    <property type="term" value="P:recognition of pollen"/>
    <property type="evidence" value="ECO:0007669"/>
    <property type="project" value="InterPro"/>
</dbReference>
<dbReference type="FunFam" id="3.30.200.20:FF:000330">
    <property type="entry name" value="G-type lectin S-receptor-like serine/threonine-protein kinase At4g03230"/>
    <property type="match status" value="1"/>
</dbReference>
<dbReference type="InterPro" id="IPR011009">
    <property type="entry name" value="Kinase-like_dom_sf"/>
</dbReference>
<dbReference type="Pfam" id="PF00954">
    <property type="entry name" value="S_locus_glycop"/>
    <property type="match status" value="1"/>
</dbReference>
<evidence type="ECO:0000256" key="7">
    <source>
        <dbReference type="ARBA" id="ARBA00022741"/>
    </source>
</evidence>
<feature type="domain" description="Protein kinase" evidence="16">
    <location>
        <begin position="719"/>
        <end position="1005"/>
    </location>
</feature>
<keyword evidence="10" id="KW-1133">Transmembrane helix</keyword>
<dbReference type="PROSITE" id="PS50948">
    <property type="entry name" value="PAN"/>
    <property type="match status" value="1"/>
</dbReference>
<keyword evidence="8" id="KW-0418">Kinase</keyword>
<dbReference type="InterPro" id="IPR003609">
    <property type="entry name" value="Pan_app"/>
</dbReference>
<reference evidence="19 20" key="1">
    <citation type="submission" date="2020-04" db="EMBL/GenBank/DDBJ databases">
        <title>Plant Genome Project.</title>
        <authorList>
            <person name="Zhang R.-G."/>
        </authorList>
    </citation>
    <scope>NUCLEOTIDE SEQUENCE [LARGE SCALE GENOMIC DNA]</scope>
    <source>
        <strain evidence="19">YNK0</strain>
        <tissue evidence="19">Leaf</tissue>
    </source>
</reference>
<dbReference type="PROSITE" id="PS50927">
    <property type="entry name" value="BULB_LECTIN"/>
    <property type="match status" value="1"/>
</dbReference>
<dbReference type="EMBL" id="JABCRI010000001">
    <property type="protein sequence ID" value="KAF8414024.1"/>
    <property type="molecule type" value="Genomic_DNA"/>
</dbReference>
<dbReference type="GO" id="GO:0005886">
    <property type="term" value="C:plasma membrane"/>
    <property type="evidence" value="ECO:0007669"/>
    <property type="project" value="UniProtKB-SubCell"/>
</dbReference>
<dbReference type="Pfam" id="PF01453">
    <property type="entry name" value="B_lectin"/>
    <property type="match status" value="1"/>
</dbReference>
<comment type="caution">
    <text evidence="19">The sequence shown here is derived from an EMBL/GenBank/DDBJ whole genome shotgun (WGS) entry which is preliminary data.</text>
</comment>
<feature type="region of interest" description="Disordered" evidence="15">
    <location>
        <begin position="660"/>
        <end position="693"/>
    </location>
</feature>
<dbReference type="InterPro" id="IPR001245">
    <property type="entry name" value="Ser-Thr/Tyr_kinase_cat_dom"/>
</dbReference>
<dbReference type="Pfam" id="PF07714">
    <property type="entry name" value="PK_Tyr_Ser-Thr"/>
    <property type="match status" value="1"/>
</dbReference>
<keyword evidence="11" id="KW-0472">Membrane</keyword>